<name>G2XPY1_BOTF4</name>
<dbReference type="AlphaFoldDB" id="G2XPY1"/>
<sequence>MTLVISEGKTSEPAYVHPAMVLRTAVSSPSTKAQMLRGNPSDSEGLKCLVHFSKSGLILFKFMATSNDKLFHVEFSQRV</sequence>
<accession>G2XPY1</accession>
<dbReference type="InParanoid" id="G2XPY1"/>
<dbReference type="OrthoDB" id="10307548at2759"/>
<organism evidence="1 2">
    <name type="scientific">Botryotinia fuckeliana (strain T4)</name>
    <name type="common">Noble rot fungus</name>
    <name type="synonym">Botrytis cinerea</name>
    <dbReference type="NCBI Taxonomy" id="999810"/>
    <lineage>
        <taxon>Eukaryota</taxon>
        <taxon>Fungi</taxon>
        <taxon>Dikarya</taxon>
        <taxon>Ascomycota</taxon>
        <taxon>Pezizomycotina</taxon>
        <taxon>Leotiomycetes</taxon>
        <taxon>Helotiales</taxon>
        <taxon>Sclerotiniaceae</taxon>
        <taxon>Botrytis</taxon>
    </lineage>
</organism>
<dbReference type="HOGENOM" id="CLU_2605732_0_0_1"/>
<proteinExistence type="predicted"/>
<dbReference type="Proteomes" id="UP000008177">
    <property type="component" value="Unplaced contigs"/>
</dbReference>
<evidence type="ECO:0000313" key="1">
    <source>
        <dbReference type="EMBL" id="CCD42869.1"/>
    </source>
</evidence>
<reference evidence="2" key="1">
    <citation type="journal article" date="2011" name="PLoS Genet.">
        <title>Genomic analysis of the necrotrophic fungal pathogens Sclerotinia sclerotiorum and Botrytis cinerea.</title>
        <authorList>
            <person name="Amselem J."/>
            <person name="Cuomo C.A."/>
            <person name="van Kan J.A."/>
            <person name="Viaud M."/>
            <person name="Benito E.P."/>
            <person name="Couloux A."/>
            <person name="Coutinho P.M."/>
            <person name="de Vries R.P."/>
            <person name="Dyer P.S."/>
            <person name="Fillinger S."/>
            <person name="Fournier E."/>
            <person name="Gout L."/>
            <person name="Hahn M."/>
            <person name="Kohn L."/>
            <person name="Lapalu N."/>
            <person name="Plummer K.M."/>
            <person name="Pradier J.M."/>
            <person name="Quevillon E."/>
            <person name="Sharon A."/>
            <person name="Simon A."/>
            <person name="ten Have A."/>
            <person name="Tudzynski B."/>
            <person name="Tudzynski P."/>
            <person name="Wincker P."/>
            <person name="Andrew M."/>
            <person name="Anthouard V."/>
            <person name="Beever R.E."/>
            <person name="Beffa R."/>
            <person name="Benoit I."/>
            <person name="Bouzid O."/>
            <person name="Brault B."/>
            <person name="Chen Z."/>
            <person name="Choquer M."/>
            <person name="Collemare J."/>
            <person name="Cotton P."/>
            <person name="Danchin E.G."/>
            <person name="Da Silva C."/>
            <person name="Gautier A."/>
            <person name="Giraud C."/>
            <person name="Giraud T."/>
            <person name="Gonzalez C."/>
            <person name="Grossetete S."/>
            <person name="Guldener U."/>
            <person name="Henrissat B."/>
            <person name="Howlett B.J."/>
            <person name="Kodira C."/>
            <person name="Kretschmer M."/>
            <person name="Lappartient A."/>
            <person name="Leroch M."/>
            <person name="Levis C."/>
            <person name="Mauceli E."/>
            <person name="Neuveglise C."/>
            <person name="Oeser B."/>
            <person name="Pearson M."/>
            <person name="Poulain J."/>
            <person name="Poussereau N."/>
            <person name="Quesneville H."/>
            <person name="Rascle C."/>
            <person name="Schumacher J."/>
            <person name="Segurens B."/>
            <person name="Sexton A."/>
            <person name="Silva E."/>
            <person name="Sirven C."/>
            <person name="Soanes D.M."/>
            <person name="Talbot N.J."/>
            <person name="Templeton M."/>
            <person name="Yandava C."/>
            <person name="Yarden O."/>
            <person name="Zeng Q."/>
            <person name="Rollins J.A."/>
            <person name="Lebrun M.H."/>
            <person name="Dickman M."/>
        </authorList>
    </citation>
    <scope>NUCLEOTIDE SEQUENCE [LARGE SCALE GENOMIC DNA]</scope>
    <source>
        <strain evidence="2">T4</strain>
    </source>
</reference>
<protein>
    <submittedName>
        <fullName evidence="1">Uncharacterized protein</fullName>
    </submittedName>
</protein>
<gene>
    <name evidence="1" type="ORF">BofuT4_uP071650.1</name>
</gene>
<dbReference type="EMBL" id="FQ790250">
    <property type="protein sequence ID" value="CCD42869.1"/>
    <property type="molecule type" value="Genomic_DNA"/>
</dbReference>
<evidence type="ECO:0000313" key="2">
    <source>
        <dbReference type="Proteomes" id="UP000008177"/>
    </source>
</evidence>